<dbReference type="SUPFAM" id="SSF46785">
    <property type="entry name" value="Winged helix' DNA-binding domain"/>
    <property type="match status" value="1"/>
</dbReference>
<organism evidence="6 7">
    <name type="scientific">Qiania dongpingensis</name>
    <dbReference type="NCBI Taxonomy" id="2763669"/>
    <lineage>
        <taxon>Bacteria</taxon>
        <taxon>Bacillati</taxon>
        <taxon>Bacillota</taxon>
        <taxon>Clostridia</taxon>
        <taxon>Lachnospirales</taxon>
        <taxon>Lachnospiraceae</taxon>
        <taxon>Qiania</taxon>
    </lineage>
</organism>
<feature type="domain" description="HTH marR-type" evidence="5">
    <location>
        <begin position="41"/>
        <end position="183"/>
    </location>
</feature>
<dbReference type="Pfam" id="PF12802">
    <property type="entry name" value="MarR_2"/>
    <property type="match status" value="1"/>
</dbReference>
<evidence type="ECO:0000313" key="7">
    <source>
        <dbReference type="Proteomes" id="UP000515823"/>
    </source>
</evidence>
<evidence type="ECO:0000256" key="2">
    <source>
        <dbReference type="ARBA" id="ARBA00023125"/>
    </source>
</evidence>
<name>A0A7G9G4B5_9FIRM</name>
<dbReference type="Proteomes" id="UP000515823">
    <property type="component" value="Chromosome"/>
</dbReference>
<evidence type="ECO:0000259" key="5">
    <source>
        <dbReference type="PROSITE" id="PS50995"/>
    </source>
</evidence>
<dbReference type="InterPro" id="IPR036388">
    <property type="entry name" value="WH-like_DNA-bd_sf"/>
</dbReference>
<keyword evidence="1" id="KW-0805">Transcription regulation</keyword>
<dbReference type="KEGG" id="qdo:H9Q78_00265"/>
<dbReference type="InterPro" id="IPR000835">
    <property type="entry name" value="HTH_MarR-typ"/>
</dbReference>
<dbReference type="RefSeq" id="WP_249302827.1">
    <property type="nucleotide sequence ID" value="NZ_CP060634.1"/>
</dbReference>
<accession>A0A7G9G4B5</accession>
<dbReference type="GO" id="GO:0003700">
    <property type="term" value="F:DNA-binding transcription factor activity"/>
    <property type="evidence" value="ECO:0007669"/>
    <property type="project" value="InterPro"/>
</dbReference>
<proteinExistence type="predicted"/>
<evidence type="ECO:0000256" key="3">
    <source>
        <dbReference type="ARBA" id="ARBA00023163"/>
    </source>
</evidence>
<dbReference type="Gene3D" id="1.10.10.10">
    <property type="entry name" value="Winged helix-like DNA-binding domain superfamily/Winged helix DNA-binding domain"/>
    <property type="match status" value="1"/>
</dbReference>
<evidence type="ECO:0000313" key="6">
    <source>
        <dbReference type="EMBL" id="QNM05647.1"/>
    </source>
</evidence>
<dbReference type="SMART" id="SM00347">
    <property type="entry name" value="HTH_MARR"/>
    <property type="match status" value="1"/>
</dbReference>
<dbReference type="GO" id="GO:0006950">
    <property type="term" value="P:response to stress"/>
    <property type="evidence" value="ECO:0007669"/>
    <property type="project" value="TreeGrafter"/>
</dbReference>
<gene>
    <name evidence="6" type="ORF">H9Q78_00265</name>
</gene>
<dbReference type="InterPro" id="IPR023187">
    <property type="entry name" value="Tscrpt_reg_MarR-type_CS"/>
</dbReference>
<evidence type="ECO:0000256" key="4">
    <source>
        <dbReference type="SAM" id="MobiDB-lite"/>
    </source>
</evidence>
<feature type="compositionally biased region" description="Basic and acidic residues" evidence="4">
    <location>
        <begin position="1"/>
        <end position="14"/>
    </location>
</feature>
<dbReference type="InterPro" id="IPR039422">
    <property type="entry name" value="MarR/SlyA-like"/>
</dbReference>
<feature type="region of interest" description="Disordered" evidence="4">
    <location>
        <begin position="1"/>
        <end position="26"/>
    </location>
</feature>
<dbReference type="AlphaFoldDB" id="A0A7G9G4B5"/>
<keyword evidence="3" id="KW-0804">Transcription</keyword>
<keyword evidence="2" id="KW-0238">DNA-binding</keyword>
<keyword evidence="7" id="KW-1185">Reference proteome</keyword>
<dbReference type="GO" id="GO:0003677">
    <property type="term" value="F:DNA binding"/>
    <property type="evidence" value="ECO:0007669"/>
    <property type="project" value="UniProtKB-KW"/>
</dbReference>
<protein>
    <submittedName>
        <fullName evidence="6">Winged helix-turn-helix transcriptional regulator</fullName>
    </submittedName>
</protein>
<dbReference type="PROSITE" id="PS50995">
    <property type="entry name" value="HTH_MARR_2"/>
    <property type="match status" value="1"/>
</dbReference>
<dbReference type="PROSITE" id="PS01117">
    <property type="entry name" value="HTH_MARR_1"/>
    <property type="match status" value="1"/>
</dbReference>
<dbReference type="PANTHER" id="PTHR33164">
    <property type="entry name" value="TRANSCRIPTIONAL REGULATOR, MARR FAMILY"/>
    <property type="match status" value="1"/>
</dbReference>
<reference evidence="6 7" key="1">
    <citation type="submission" date="2020-08" db="EMBL/GenBank/DDBJ databases">
        <authorList>
            <person name="Liu C."/>
            <person name="Sun Q."/>
        </authorList>
    </citation>
    <scope>NUCLEOTIDE SEQUENCE [LARGE SCALE GENOMIC DNA]</scope>
    <source>
        <strain evidence="6 7">NSJ-38</strain>
    </source>
</reference>
<dbReference type="InterPro" id="IPR036390">
    <property type="entry name" value="WH_DNA-bd_sf"/>
</dbReference>
<dbReference type="EMBL" id="CP060634">
    <property type="protein sequence ID" value="QNM05647.1"/>
    <property type="molecule type" value="Genomic_DNA"/>
</dbReference>
<dbReference type="PANTHER" id="PTHR33164:SF99">
    <property type="entry name" value="MARR FAMILY REGULATORY PROTEIN"/>
    <property type="match status" value="1"/>
</dbReference>
<sequence length="198" mass="23420">MENNRERETSERRAGPHGKIHGDCGIPRGRNRRYYRRRTGEESVAQMGRMFFEQIERFHRFSCLQEMSLKLKPSEMMMMIHVDRMAEVSAHEEGVKPSDLTGGGFISKPAVSRMLGNLEEKGYLERTASKHDRRVVFVKLTELGRRCLEEERMYRDQMAEQIFERMGQEKMLMLLNLSEELFDYAEEEVERRKATFTE</sequence>
<evidence type="ECO:0000256" key="1">
    <source>
        <dbReference type="ARBA" id="ARBA00023015"/>
    </source>
</evidence>